<dbReference type="EMBL" id="BKCJ010512331">
    <property type="protein sequence ID" value="GFA91023.1"/>
    <property type="molecule type" value="Genomic_DNA"/>
</dbReference>
<feature type="compositionally biased region" description="Basic and acidic residues" evidence="1">
    <location>
        <begin position="229"/>
        <end position="255"/>
    </location>
</feature>
<evidence type="ECO:0000256" key="1">
    <source>
        <dbReference type="SAM" id="MobiDB-lite"/>
    </source>
</evidence>
<protein>
    <recommendedName>
        <fullName evidence="3">Xylulose kinase-1</fullName>
    </recommendedName>
</protein>
<evidence type="ECO:0008006" key="3">
    <source>
        <dbReference type="Google" id="ProtNLM"/>
    </source>
</evidence>
<reference evidence="2" key="1">
    <citation type="journal article" date="2019" name="Sci. Rep.">
        <title>Draft genome of Tanacetum cinerariifolium, the natural source of mosquito coil.</title>
        <authorList>
            <person name="Yamashiro T."/>
            <person name="Shiraishi A."/>
            <person name="Satake H."/>
            <person name="Nakayama K."/>
        </authorList>
    </citation>
    <scope>NUCLEOTIDE SEQUENCE</scope>
</reference>
<feature type="region of interest" description="Disordered" evidence="1">
    <location>
        <begin position="221"/>
        <end position="255"/>
    </location>
</feature>
<dbReference type="AlphaFoldDB" id="A0A699KEP4"/>
<proteinExistence type="predicted"/>
<accession>A0A699KEP4</accession>
<comment type="caution">
    <text evidence="2">The sequence shown here is derived from an EMBL/GenBank/DDBJ whole genome shotgun (WGS) entry which is preliminary data.</text>
</comment>
<feature type="non-terminal residue" evidence="2">
    <location>
        <position position="255"/>
    </location>
</feature>
<organism evidence="2">
    <name type="scientific">Tanacetum cinerariifolium</name>
    <name type="common">Dalmatian daisy</name>
    <name type="synonym">Chrysanthemum cinerariifolium</name>
    <dbReference type="NCBI Taxonomy" id="118510"/>
    <lineage>
        <taxon>Eukaryota</taxon>
        <taxon>Viridiplantae</taxon>
        <taxon>Streptophyta</taxon>
        <taxon>Embryophyta</taxon>
        <taxon>Tracheophyta</taxon>
        <taxon>Spermatophyta</taxon>
        <taxon>Magnoliopsida</taxon>
        <taxon>eudicotyledons</taxon>
        <taxon>Gunneridae</taxon>
        <taxon>Pentapetalae</taxon>
        <taxon>asterids</taxon>
        <taxon>campanulids</taxon>
        <taxon>Asterales</taxon>
        <taxon>Asteraceae</taxon>
        <taxon>Asteroideae</taxon>
        <taxon>Anthemideae</taxon>
        <taxon>Anthemidinae</taxon>
        <taxon>Tanacetum</taxon>
    </lineage>
</organism>
<evidence type="ECO:0000313" key="2">
    <source>
        <dbReference type="EMBL" id="GFA91023.1"/>
    </source>
</evidence>
<name>A0A699KEP4_TANCI</name>
<sequence length="255" mass="27583">MSSAFVDTYNMVAILTKSDASEGFDQILDFLNGSYIKYALIVNPYIYVSCIKQFWNTVTVKQSADVTRVGDCGCGRGDCTWDVDGIACVDGGEVCGTGDGMEVKKLERANKVKTLKLRRLRKVGTPQRIKSLDDTIIEDVINQGRMIDELDKDEGVALMGEKEEEKKVKEVKVIAGDAQVEEVVAAASAPVSATSTIILAAEPNIPAAAITTAPVKVAAASTRRRKRVVIRDPEEESSAKTSDETKSKDKGKGIM</sequence>
<gene>
    <name evidence="2" type="ORF">Tci_662995</name>
</gene>